<keyword evidence="2" id="KW-1185">Reference proteome</keyword>
<name>A0A7W7PY36_9ACTN</name>
<protein>
    <submittedName>
        <fullName evidence="1">Uncharacterized protein</fullName>
    </submittedName>
</protein>
<comment type="caution">
    <text evidence="1">The sequence shown here is derived from an EMBL/GenBank/DDBJ whole genome shotgun (WGS) entry which is preliminary data.</text>
</comment>
<dbReference type="EMBL" id="JACHJI010000029">
    <property type="protein sequence ID" value="MBB4903452.1"/>
    <property type="molecule type" value="Genomic_DNA"/>
</dbReference>
<reference evidence="1 2" key="1">
    <citation type="submission" date="2020-08" db="EMBL/GenBank/DDBJ databases">
        <title>Genomic Encyclopedia of Type Strains, Phase III (KMG-III): the genomes of soil and plant-associated and newly described type strains.</title>
        <authorList>
            <person name="Whitman W."/>
        </authorList>
    </citation>
    <scope>NUCLEOTIDE SEQUENCE [LARGE SCALE GENOMIC DNA]</scope>
    <source>
        <strain evidence="1 2">CECT 3273</strain>
    </source>
</reference>
<evidence type="ECO:0000313" key="2">
    <source>
        <dbReference type="Proteomes" id="UP000579523"/>
    </source>
</evidence>
<dbReference type="AlphaFoldDB" id="A0A7W7PY36"/>
<sequence length="123" mass="13793">MRWLMSLGERTRPDVPRFAECPTPGQARALALVDDFGQLFFVLREWRQVYGEELTAWAAQVQADDISTLPADLIAAWEGVADVVRLDTERGGYVRVADYRDMPVRPSVSARAVTGPQLWTTTP</sequence>
<evidence type="ECO:0000313" key="1">
    <source>
        <dbReference type="EMBL" id="MBB4903452.1"/>
    </source>
</evidence>
<accession>A0A7W7PY36</accession>
<organism evidence="1 2">
    <name type="scientific">Streptomyces griseomycini</name>
    <dbReference type="NCBI Taxonomy" id="66895"/>
    <lineage>
        <taxon>Bacteria</taxon>
        <taxon>Bacillati</taxon>
        <taxon>Actinomycetota</taxon>
        <taxon>Actinomycetes</taxon>
        <taxon>Kitasatosporales</taxon>
        <taxon>Streptomycetaceae</taxon>
        <taxon>Streptomyces</taxon>
    </lineage>
</organism>
<dbReference type="Proteomes" id="UP000579523">
    <property type="component" value="Unassembled WGS sequence"/>
</dbReference>
<gene>
    <name evidence="1" type="ORF">FHS37_007549</name>
</gene>
<proteinExistence type="predicted"/>
<dbReference type="RefSeq" id="WP_184829491.1">
    <property type="nucleotide sequence ID" value="NZ_BMTK01000040.1"/>
</dbReference>